<comment type="caution">
    <text evidence="2">The sequence shown here is derived from an EMBL/GenBank/DDBJ whole genome shotgun (WGS) entry which is preliminary data.</text>
</comment>
<evidence type="ECO:0000256" key="1">
    <source>
        <dbReference type="SAM" id="Coils"/>
    </source>
</evidence>
<keyword evidence="1" id="KW-0175">Coiled coil</keyword>
<feature type="coiled-coil region" evidence="1">
    <location>
        <begin position="27"/>
        <end position="54"/>
    </location>
</feature>
<gene>
    <name evidence="2" type="ORF">HJG44_14285</name>
</gene>
<sequence length="64" mass="7325">MREDEFGLAPRKQVAHEIGCDLASLSEHELKERVELLRAEIARIEEEARRKAASREAASAFFRT</sequence>
<dbReference type="RefSeq" id="WP_171219062.1">
    <property type="nucleotide sequence ID" value="NZ_JABEPP010000004.1"/>
</dbReference>
<organism evidence="2 3">
    <name type="scientific">Enterovirga aerilata</name>
    <dbReference type="NCBI Taxonomy" id="2730920"/>
    <lineage>
        <taxon>Bacteria</taxon>
        <taxon>Pseudomonadati</taxon>
        <taxon>Pseudomonadota</taxon>
        <taxon>Alphaproteobacteria</taxon>
        <taxon>Hyphomicrobiales</taxon>
        <taxon>Methylobacteriaceae</taxon>
        <taxon>Enterovirga</taxon>
    </lineage>
</organism>
<name>A0A849IHZ1_9HYPH</name>
<dbReference type="AlphaFoldDB" id="A0A849IHZ1"/>
<dbReference type="Proteomes" id="UP000564885">
    <property type="component" value="Unassembled WGS sequence"/>
</dbReference>
<accession>A0A849IHZ1</accession>
<evidence type="ECO:0000313" key="2">
    <source>
        <dbReference type="EMBL" id="NNM73553.1"/>
    </source>
</evidence>
<reference evidence="2 3" key="1">
    <citation type="submission" date="2020-04" db="EMBL/GenBank/DDBJ databases">
        <title>Enterovirga sp. isolate from soil.</title>
        <authorList>
            <person name="Chea S."/>
            <person name="Kim D.-U."/>
        </authorList>
    </citation>
    <scope>NUCLEOTIDE SEQUENCE [LARGE SCALE GENOMIC DNA]</scope>
    <source>
        <strain evidence="2 3">DB1703</strain>
    </source>
</reference>
<proteinExistence type="predicted"/>
<keyword evidence="3" id="KW-1185">Reference proteome</keyword>
<protein>
    <submittedName>
        <fullName evidence="2">DUF1192 domain-containing protein</fullName>
    </submittedName>
</protein>
<dbReference type="Pfam" id="PF06698">
    <property type="entry name" value="DUF1192"/>
    <property type="match status" value="1"/>
</dbReference>
<dbReference type="EMBL" id="JABEPP010000004">
    <property type="protein sequence ID" value="NNM73553.1"/>
    <property type="molecule type" value="Genomic_DNA"/>
</dbReference>
<evidence type="ECO:0000313" key="3">
    <source>
        <dbReference type="Proteomes" id="UP000564885"/>
    </source>
</evidence>
<dbReference type="InterPro" id="IPR009579">
    <property type="entry name" value="DUF1192"/>
</dbReference>